<reference evidence="5 6" key="1">
    <citation type="journal article" date="2010" name="Stand. Genomic Sci.">
        <title>Complete genome sequence of Conexibacter woesei type strain (ID131577).</title>
        <authorList>
            <person name="Pukall R."/>
            <person name="Lapidus A."/>
            <person name="Glavina Del Rio T."/>
            <person name="Copeland A."/>
            <person name="Tice H."/>
            <person name="Cheng J.-F."/>
            <person name="Lucas S."/>
            <person name="Chen F."/>
            <person name="Nolan M."/>
            <person name="Bruce D."/>
            <person name="Goodwin L."/>
            <person name="Pitluck S."/>
            <person name="Mavromatis K."/>
            <person name="Ivanova N."/>
            <person name="Ovchinnikova G."/>
            <person name="Pati A."/>
            <person name="Chen A."/>
            <person name="Palaniappan K."/>
            <person name="Land M."/>
            <person name="Hauser L."/>
            <person name="Chang Y.-J."/>
            <person name="Jeffries C.D."/>
            <person name="Chain P."/>
            <person name="Meincke L."/>
            <person name="Sims D."/>
            <person name="Brettin T."/>
            <person name="Detter J.C."/>
            <person name="Rohde M."/>
            <person name="Goeker M."/>
            <person name="Bristow J."/>
            <person name="Eisen J.A."/>
            <person name="Markowitz V."/>
            <person name="Kyrpides N.C."/>
            <person name="Klenk H.-P."/>
            <person name="Hugenholtz P."/>
        </authorList>
    </citation>
    <scope>NUCLEOTIDE SEQUENCE [LARGE SCALE GENOMIC DNA]</scope>
    <source>
        <strain evidence="6">DSM 14684 / CIP 108061 / JCM 11494 / NBRC 100937 / ID131577</strain>
    </source>
</reference>
<reference evidence="6" key="2">
    <citation type="submission" date="2010-01" db="EMBL/GenBank/DDBJ databases">
        <title>The complete genome of Conexibacter woesei DSM 14684.</title>
        <authorList>
            <consortium name="US DOE Joint Genome Institute (JGI-PGF)"/>
            <person name="Lucas S."/>
            <person name="Copeland A."/>
            <person name="Lapidus A."/>
            <person name="Glavina del Rio T."/>
            <person name="Dalin E."/>
            <person name="Tice H."/>
            <person name="Bruce D."/>
            <person name="Goodwin L."/>
            <person name="Pitluck S."/>
            <person name="Kyrpides N."/>
            <person name="Mavromatis K."/>
            <person name="Ivanova N."/>
            <person name="Mikhailova N."/>
            <person name="Chertkov O."/>
            <person name="Brettin T."/>
            <person name="Detter J.C."/>
            <person name="Han C."/>
            <person name="Larimer F."/>
            <person name="Land M."/>
            <person name="Hauser L."/>
            <person name="Markowitz V."/>
            <person name="Cheng J.-F."/>
            <person name="Hugenholtz P."/>
            <person name="Woyke T."/>
            <person name="Wu D."/>
            <person name="Pukall R."/>
            <person name="Steenblock K."/>
            <person name="Schneider S."/>
            <person name="Klenk H.-P."/>
            <person name="Eisen J.A."/>
        </authorList>
    </citation>
    <scope>NUCLEOTIDE SEQUENCE [LARGE SCALE GENOMIC DNA]</scope>
    <source>
        <strain evidence="6">DSM 14684 / CIP 108061 / JCM 11494 / NBRC 100937 / ID131577</strain>
    </source>
</reference>
<gene>
    <name evidence="4" type="primary">hypA</name>
    <name evidence="5" type="ordered locus">Cwoe_2547</name>
</gene>
<dbReference type="PANTHER" id="PTHR34535">
    <property type="entry name" value="HYDROGENASE MATURATION FACTOR HYPA"/>
    <property type="match status" value="1"/>
</dbReference>
<keyword evidence="1 4" id="KW-0533">Nickel</keyword>
<keyword evidence="6" id="KW-1185">Reference proteome</keyword>
<dbReference type="GO" id="GO:0051604">
    <property type="term" value="P:protein maturation"/>
    <property type="evidence" value="ECO:0007669"/>
    <property type="project" value="InterPro"/>
</dbReference>
<dbReference type="Pfam" id="PF01155">
    <property type="entry name" value="HypA"/>
    <property type="match status" value="1"/>
</dbReference>
<dbReference type="Gene3D" id="3.30.2320.80">
    <property type="match status" value="1"/>
</dbReference>
<feature type="binding site" evidence="4">
    <location>
        <position position="73"/>
    </location>
    <ligand>
        <name>Zn(2+)</name>
        <dbReference type="ChEBI" id="CHEBI:29105"/>
    </ligand>
</feature>
<feature type="binding site" evidence="4">
    <location>
        <position position="86"/>
    </location>
    <ligand>
        <name>Zn(2+)</name>
        <dbReference type="ChEBI" id="CHEBI:29105"/>
    </ligand>
</feature>
<evidence type="ECO:0000256" key="1">
    <source>
        <dbReference type="ARBA" id="ARBA00022596"/>
    </source>
</evidence>
<accession>D3F8K5</accession>
<keyword evidence="3 4" id="KW-0862">Zinc</keyword>
<dbReference type="NCBIfam" id="TIGR00100">
    <property type="entry name" value="hypA"/>
    <property type="match status" value="1"/>
</dbReference>
<protein>
    <recommendedName>
        <fullName evidence="4">Hydrogenase maturation factor HypA</fullName>
    </recommendedName>
</protein>
<dbReference type="OrthoDB" id="288014at2"/>
<organism evidence="5 6">
    <name type="scientific">Conexibacter woesei (strain DSM 14684 / CCUG 47730 / CIP 108061 / JCM 11494 / NBRC 100937 / ID131577)</name>
    <dbReference type="NCBI Taxonomy" id="469383"/>
    <lineage>
        <taxon>Bacteria</taxon>
        <taxon>Bacillati</taxon>
        <taxon>Actinomycetota</taxon>
        <taxon>Thermoleophilia</taxon>
        <taxon>Solirubrobacterales</taxon>
        <taxon>Conexibacteraceae</taxon>
        <taxon>Conexibacter</taxon>
    </lineage>
</organism>
<evidence type="ECO:0000256" key="4">
    <source>
        <dbReference type="HAMAP-Rule" id="MF_00213"/>
    </source>
</evidence>
<dbReference type="GO" id="GO:0008270">
    <property type="term" value="F:zinc ion binding"/>
    <property type="evidence" value="ECO:0007669"/>
    <property type="project" value="UniProtKB-UniRule"/>
</dbReference>
<dbReference type="STRING" id="469383.Cwoe_2547"/>
<keyword evidence="2 4" id="KW-0479">Metal-binding</keyword>
<sequence length="117" mass="12663">MHELSIASAVVDTAVRHSGGRRVTLVSVRVGQLRQVVADSLAFYFGVVARETVCEGARLDQELVAARLRCRACEREWAVDVPAFRCPACAGGDVEVLSGEELEVESIELEVESECTA</sequence>
<dbReference type="HOGENOM" id="CLU_126929_3_0_11"/>
<proteinExistence type="inferred from homology"/>
<dbReference type="eggNOG" id="COG0375">
    <property type="taxonomic scope" value="Bacteria"/>
</dbReference>
<dbReference type="KEGG" id="cwo:Cwoe_2547"/>
<evidence type="ECO:0000313" key="6">
    <source>
        <dbReference type="Proteomes" id="UP000008229"/>
    </source>
</evidence>
<evidence type="ECO:0000256" key="3">
    <source>
        <dbReference type="ARBA" id="ARBA00022833"/>
    </source>
</evidence>
<evidence type="ECO:0000256" key="2">
    <source>
        <dbReference type="ARBA" id="ARBA00022723"/>
    </source>
</evidence>
<comment type="function">
    <text evidence="4">Involved in the maturation of [NiFe] hydrogenases. Required for nickel insertion into the metal center of the hydrogenase.</text>
</comment>
<feature type="binding site" evidence="4">
    <location>
        <position position="2"/>
    </location>
    <ligand>
        <name>Ni(2+)</name>
        <dbReference type="ChEBI" id="CHEBI:49786"/>
    </ligand>
</feature>
<name>D3F8K5_CONWI</name>
<dbReference type="PIRSF" id="PIRSF004761">
    <property type="entry name" value="Hydrgn_mat_HypA"/>
    <property type="match status" value="1"/>
</dbReference>
<comment type="similarity">
    <text evidence="4">Belongs to the HypA/HybF family.</text>
</comment>
<dbReference type="RefSeq" id="WP_012934020.1">
    <property type="nucleotide sequence ID" value="NC_013739.1"/>
</dbReference>
<dbReference type="Proteomes" id="UP000008229">
    <property type="component" value="Chromosome"/>
</dbReference>
<feature type="binding site" evidence="4">
    <location>
        <position position="70"/>
    </location>
    <ligand>
        <name>Zn(2+)</name>
        <dbReference type="ChEBI" id="CHEBI:29105"/>
    </ligand>
</feature>
<dbReference type="PANTHER" id="PTHR34535:SF3">
    <property type="entry name" value="HYDROGENASE MATURATION FACTOR HYPA"/>
    <property type="match status" value="1"/>
</dbReference>
<dbReference type="AlphaFoldDB" id="D3F8K5"/>
<dbReference type="HAMAP" id="MF_00213">
    <property type="entry name" value="HypA_HybF"/>
    <property type="match status" value="1"/>
</dbReference>
<dbReference type="InterPro" id="IPR000688">
    <property type="entry name" value="HypA/HybF"/>
</dbReference>
<evidence type="ECO:0000313" key="5">
    <source>
        <dbReference type="EMBL" id="ADB50969.1"/>
    </source>
</evidence>
<dbReference type="GO" id="GO:0016151">
    <property type="term" value="F:nickel cation binding"/>
    <property type="evidence" value="ECO:0007669"/>
    <property type="project" value="UniProtKB-UniRule"/>
</dbReference>
<dbReference type="EMBL" id="CP001854">
    <property type="protein sequence ID" value="ADB50969.1"/>
    <property type="molecule type" value="Genomic_DNA"/>
</dbReference>
<feature type="binding site" evidence="4">
    <location>
        <position position="89"/>
    </location>
    <ligand>
        <name>Zn(2+)</name>
        <dbReference type="ChEBI" id="CHEBI:29105"/>
    </ligand>
</feature>